<dbReference type="Proteomes" id="UP000241158">
    <property type="component" value="Unassembled WGS sequence"/>
</dbReference>
<evidence type="ECO:0000313" key="2">
    <source>
        <dbReference type="Proteomes" id="UP000241158"/>
    </source>
</evidence>
<dbReference type="Pfam" id="PF06169">
    <property type="entry name" value="DUF982"/>
    <property type="match status" value="1"/>
</dbReference>
<reference evidence="2" key="1">
    <citation type="submission" date="2017-11" db="EMBL/GenBank/DDBJ databases">
        <authorList>
            <person name="Kuznetsova I."/>
            <person name="Sazanova A."/>
            <person name="Chirak E."/>
            <person name="Safronova V."/>
            <person name="Willems A."/>
        </authorList>
    </citation>
    <scope>NUCLEOTIDE SEQUENCE [LARGE SCALE GENOMIC DNA]</scope>
    <source>
        <strain evidence="2">PEPV15</strain>
    </source>
</reference>
<dbReference type="AlphaFoldDB" id="A0A2P7AVI0"/>
<sequence length="84" mass="9416">MTKRVFQHVNVDTANAGRILTVASVEDALEFMRRHWPRDKAGKFNAAERACLEALDGRQSVEAARRAFVAATQEAGLYIKERTP</sequence>
<dbReference type="Gene3D" id="6.10.250.730">
    <property type="match status" value="1"/>
</dbReference>
<organism evidence="1 2">
    <name type="scientific">Phyllobacterium endophyticum</name>
    <dbReference type="NCBI Taxonomy" id="1149773"/>
    <lineage>
        <taxon>Bacteria</taxon>
        <taxon>Pseudomonadati</taxon>
        <taxon>Pseudomonadota</taxon>
        <taxon>Alphaproteobacteria</taxon>
        <taxon>Hyphomicrobiales</taxon>
        <taxon>Phyllobacteriaceae</taxon>
        <taxon>Phyllobacterium</taxon>
    </lineage>
</organism>
<evidence type="ECO:0000313" key="1">
    <source>
        <dbReference type="EMBL" id="PSH58222.1"/>
    </source>
</evidence>
<protein>
    <submittedName>
        <fullName evidence="1">DUF982 domain-containing protein</fullName>
    </submittedName>
</protein>
<dbReference type="EMBL" id="PGGN01000002">
    <property type="protein sequence ID" value="PSH58222.1"/>
    <property type="molecule type" value="Genomic_DNA"/>
</dbReference>
<accession>A0A2P7AVI0</accession>
<comment type="caution">
    <text evidence="1">The sequence shown here is derived from an EMBL/GenBank/DDBJ whole genome shotgun (WGS) entry which is preliminary data.</text>
</comment>
<keyword evidence="2" id="KW-1185">Reference proteome</keyword>
<dbReference type="InterPro" id="IPR010385">
    <property type="entry name" value="DUF982"/>
</dbReference>
<dbReference type="OrthoDB" id="8117300at2"/>
<gene>
    <name evidence="1" type="ORF">CU100_11360</name>
</gene>
<dbReference type="RefSeq" id="WP_106716674.1">
    <property type="nucleotide sequence ID" value="NZ_JACHXT010000001.1"/>
</dbReference>
<proteinExistence type="predicted"/>
<name>A0A2P7AVI0_9HYPH</name>